<keyword evidence="12" id="KW-1185">Reference proteome</keyword>
<feature type="active site" description="Charge relay system" evidence="8">
    <location>
        <position position="373"/>
    </location>
</feature>
<comment type="similarity">
    <text evidence="1 9">Belongs to the peptidase S10 family.</text>
</comment>
<dbReference type="Gene3D" id="3.40.50.200">
    <property type="entry name" value="Peptidase S8/S53 domain"/>
    <property type="match status" value="1"/>
</dbReference>
<dbReference type="InterPro" id="IPR023827">
    <property type="entry name" value="Peptidase_S8_Asp-AS"/>
</dbReference>
<evidence type="ECO:0000256" key="1">
    <source>
        <dbReference type="ARBA" id="ARBA00009431"/>
    </source>
</evidence>
<evidence type="ECO:0000313" key="12">
    <source>
        <dbReference type="Proteomes" id="UP000198287"/>
    </source>
</evidence>
<dbReference type="InterPro" id="IPR029058">
    <property type="entry name" value="AB_hydrolase_fold"/>
</dbReference>
<dbReference type="InterPro" id="IPR036852">
    <property type="entry name" value="Peptidase_S8/S53_dom_sf"/>
</dbReference>
<evidence type="ECO:0000256" key="6">
    <source>
        <dbReference type="ARBA" id="ARBA00022825"/>
    </source>
</evidence>
<dbReference type="AlphaFoldDB" id="A0A226F168"/>
<dbReference type="InterPro" id="IPR000209">
    <property type="entry name" value="Peptidase_S8/S53_dom"/>
</dbReference>
<dbReference type="Pfam" id="PF00082">
    <property type="entry name" value="Peptidase_S8"/>
    <property type="match status" value="1"/>
</dbReference>
<dbReference type="PRINTS" id="PR00724">
    <property type="entry name" value="CRBOXYPTASEC"/>
</dbReference>
<dbReference type="Gene3D" id="3.40.50.1820">
    <property type="entry name" value="alpha/beta hydrolase"/>
    <property type="match status" value="1"/>
</dbReference>
<dbReference type="Proteomes" id="UP000198287">
    <property type="component" value="Unassembled WGS sequence"/>
</dbReference>
<dbReference type="InterPro" id="IPR018202">
    <property type="entry name" value="Ser_caboxypep_ser_AS"/>
</dbReference>
<dbReference type="GO" id="GO:0006508">
    <property type="term" value="P:proteolysis"/>
    <property type="evidence" value="ECO:0007669"/>
    <property type="project" value="UniProtKB-KW"/>
</dbReference>
<dbReference type="PANTHER" id="PTHR11802:SF472">
    <property type="entry name" value="SERINE CARBOXYPEPTIDASE CPVL-RELATED"/>
    <property type="match status" value="1"/>
</dbReference>
<keyword evidence="7" id="KW-0325">Glycoprotein</keyword>
<dbReference type="SUPFAM" id="SSF52743">
    <property type="entry name" value="Subtilisin-like"/>
    <property type="match status" value="1"/>
</dbReference>
<dbReference type="PROSITE" id="PS51892">
    <property type="entry name" value="SUBTILASE"/>
    <property type="match status" value="1"/>
</dbReference>
<comment type="similarity">
    <text evidence="8">Belongs to the peptidase S8 family.</text>
</comment>
<proteinExistence type="inferred from homology"/>
<dbReference type="Pfam" id="PF00450">
    <property type="entry name" value="Peptidase_S10"/>
    <property type="match status" value="1"/>
</dbReference>
<dbReference type="InterPro" id="IPR001563">
    <property type="entry name" value="Peptidase_S10"/>
</dbReference>
<dbReference type="InterPro" id="IPR023828">
    <property type="entry name" value="Peptidase_S8_Ser-AS"/>
</dbReference>
<evidence type="ECO:0000256" key="7">
    <source>
        <dbReference type="ARBA" id="ARBA00023180"/>
    </source>
</evidence>
<comment type="caution">
    <text evidence="11">The sequence shown here is derived from an EMBL/GenBank/DDBJ whole genome shotgun (WGS) entry which is preliminary data.</text>
</comment>
<evidence type="ECO:0000256" key="5">
    <source>
        <dbReference type="ARBA" id="ARBA00022801"/>
    </source>
</evidence>
<evidence type="ECO:0000259" key="10">
    <source>
        <dbReference type="Pfam" id="PF00082"/>
    </source>
</evidence>
<evidence type="ECO:0000256" key="3">
    <source>
        <dbReference type="ARBA" id="ARBA00022670"/>
    </source>
</evidence>
<protein>
    <recommendedName>
        <fullName evidence="9">Carboxypeptidase</fullName>
        <ecNumber evidence="9">3.4.16.-</ecNumber>
    </recommendedName>
</protein>
<dbReference type="EMBL" id="LNIX01000001">
    <property type="protein sequence ID" value="OXA62676.1"/>
    <property type="molecule type" value="Genomic_DNA"/>
</dbReference>
<name>A0A226F168_FOLCA</name>
<evidence type="ECO:0000313" key="11">
    <source>
        <dbReference type="EMBL" id="OXA62676.1"/>
    </source>
</evidence>
<evidence type="ECO:0000256" key="8">
    <source>
        <dbReference type="PROSITE-ProRule" id="PRU01240"/>
    </source>
</evidence>
<dbReference type="PROSITE" id="PS00138">
    <property type="entry name" value="SUBTILASE_SER"/>
    <property type="match status" value="1"/>
</dbReference>
<evidence type="ECO:0000256" key="9">
    <source>
        <dbReference type="RuleBase" id="RU361156"/>
    </source>
</evidence>
<evidence type="ECO:0000256" key="4">
    <source>
        <dbReference type="ARBA" id="ARBA00022729"/>
    </source>
</evidence>
<dbReference type="OrthoDB" id="1740355at2759"/>
<dbReference type="GO" id="GO:0004252">
    <property type="term" value="F:serine-type endopeptidase activity"/>
    <property type="evidence" value="ECO:0007669"/>
    <property type="project" value="UniProtKB-UniRule"/>
</dbReference>
<feature type="domain" description="Peptidase S8/S53" evidence="10">
    <location>
        <begin position="168"/>
        <end position="433"/>
    </location>
</feature>
<dbReference type="GO" id="GO:0004185">
    <property type="term" value="F:serine-type carboxypeptidase activity"/>
    <property type="evidence" value="ECO:0007669"/>
    <property type="project" value="UniProtKB-UniRule"/>
</dbReference>
<keyword evidence="6 8" id="KW-0720">Serine protease</keyword>
<gene>
    <name evidence="11" type="ORF">Fcan01_01123</name>
</gene>
<feature type="chain" id="PRO_5011822891" description="Carboxypeptidase" evidence="9">
    <location>
        <begin position="19"/>
        <end position="870"/>
    </location>
</feature>
<keyword evidence="2 9" id="KW-0121">Carboxypeptidase</keyword>
<keyword evidence="5 8" id="KW-0378">Hydrolase</keyword>
<accession>A0A226F168</accession>
<organism evidence="11 12">
    <name type="scientific">Folsomia candida</name>
    <name type="common">Springtail</name>
    <dbReference type="NCBI Taxonomy" id="158441"/>
    <lineage>
        <taxon>Eukaryota</taxon>
        <taxon>Metazoa</taxon>
        <taxon>Ecdysozoa</taxon>
        <taxon>Arthropoda</taxon>
        <taxon>Hexapoda</taxon>
        <taxon>Collembola</taxon>
        <taxon>Entomobryomorpha</taxon>
        <taxon>Isotomoidea</taxon>
        <taxon>Isotomidae</taxon>
        <taxon>Proisotominae</taxon>
        <taxon>Folsomia</taxon>
    </lineage>
</organism>
<feature type="signal peptide" evidence="9">
    <location>
        <begin position="1"/>
        <end position="18"/>
    </location>
</feature>
<dbReference type="EC" id="3.4.16.-" evidence="9"/>
<dbReference type="PROSITE" id="PS00131">
    <property type="entry name" value="CARBOXYPEPT_SER_SER"/>
    <property type="match status" value="1"/>
</dbReference>
<dbReference type="SUPFAM" id="SSF53474">
    <property type="entry name" value="alpha/beta-Hydrolases"/>
    <property type="match status" value="1"/>
</dbReference>
<feature type="active site" description="Charge relay system" evidence="8">
    <location>
        <position position="211"/>
    </location>
</feature>
<dbReference type="STRING" id="158441.A0A226F168"/>
<dbReference type="PANTHER" id="PTHR11802">
    <property type="entry name" value="SERINE PROTEASE FAMILY S10 SERINE CARBOXYPEPTIDASE"/>
    <property type="match status" value="1"/>
</dbReference>
<feature type="active site" description="Charge relay system" evidence="8">
    <location>
        <position position="177"/>
    </location>
</feature>
<sequence length="870" mass="94843">MKHILLLVLVTQVTFCLSGRVDPLLQQSVKSGHVTEAILQLPQIIQQVKSSPVLASLTGDARVSTLITMLKGLTSAAQAPYLPQLEALGLTYEQYWASNIILVKGLTPEALFYLGDLGGDYELRVQKTVSISPATKVHEEIVPSHKQGIIQWGVNQIRAPAAWNVTRGEGTVACVIDTGVHLPHIALSSNYAGGWADPYYSTMGPTDNHGHGTHCMGTILGIVNGVGVAPGAQWIACRGLDNEGSGTEAALTTCAQFVLTNDPRPNVVSCSWGGGSDDGWYGSQVAAWRLANIIPVFAIGNSGAACRTGNSPGDQPDLIGVGATTTLDAMATFSSRGAAGPMGMLKPDFSAPGENILSCGTAINNYVTMSGTSMATPHVAGAICLILSANSSMTYDEVYDLLGESAARPYVTPADKNCGLYGGDYPNNAFGWGRIDVGRALDERAKLGQALEDEPFSKFREQSRIRNLSDGFESYSGFLTVNKKYNSNLFFWFVPAAVKPETAPVILWLNGGPGTSSLFGLFVEHGPLLVGKGGILQNREYAWTRTHSIIYMDSPVGTGFSFTDDSKGYGKNQGDISQNLYTAMRLFYQIFPEFLQRDFYIAGESYAGKYIPSLGVKIHAENIGKKKADKIRLKGVMIGSGYFDPYTQNEYGDFLYNLGLIDGAQRDIFLQEEATVKDLIEGEEWVEATAAVERLIVGDGEIESHFQNMTGFTDYFNMLQPVRRKETGNYIDFVNNIDVRRAIHVGNQPFTRSIDMLDSMREDISKSVKPSVETLLQENYRVLFYASQLDVVVPQTGIQKFISTLDWAGSDAMENAPRRVWLVNGMIAGYTKFARNFAFVLLRSAGHLAAVDQPIVMYDLMHRFTRGLPF</sequence>
<keyword evidence="3 8" id="KW-0645">Protease</keyword>
<evidence type="ECO:0000256" key="2">
    <source>
        <dbReference type="ARBA" id="ARBA00022645"/>
    </source>
</evidence>
<keyword evidence="4 9" id="KW-0732">Signal</keyword>
<dbReference type="PROSITE" id="PS00136">
    <property type="entry name" value="SUBTILASE_ASP"/>
    <property type="match status" value="1"/>
</dbReference>
<reference evidence="11 12" key="1">
    <citation type="submission" date="2015-12" db="EMBL/GenBank/DDBJ databases">
        <title>The genome of Folsomia candida.</title>
        <authorList>
            <person name="Faddeeva A."/>
            <person name="Derks M.F."/>
            <person name="Anvar Y."/>
            <person name="Smit S."/>
            <person name="Van Straalen N."/>
            <person name="Roelofs D."/>
        </authorList>
    </citation>
    <scope>NUCLEOTIDE SEQUENCE [LARGE SCALE GENOMIC DNA]</scope>
    <source>
        <strain evidence="11 12">VU population</strain>
        <tissue evidence="11">Whole body</tissue>
    </source>
</reference>